<feature type="compositionally biased region" description="Gly residues" evidence="2">
    <location>
        <begin position="361"/>
        <end position="370"/>
    </location>
</feature>
<evidence type="ECO:0000259" key="4">
    <source>
        <dbReference type="PROSITE" id="PS50994"/>
    </source>
</evidence>
<dbReference type="SUPFAM" id="SSF53098">
    <property type="entry name" value="Ribonuclease H-like"/>
    <property type="match status" value="1"/>
</dbReference>
<comment type="subcellular location">
    <subcellularLocation>
        <location evidence="1">Nucleus</location>
    </subcellularLocation>
</comment>
<dbReference type="Ensembl" id="ENSCCRT00000163548.1">
    <property type="protein sequence ID" value="ENSCCRP00000135797.1"/>
    <property type="gene ID" value="ENSCCRG00000059273.1"/>
</dbReference>
<dbReference type="InterPro" id="IPR056924">
    <property type="entry name" value="SH3_Tf2-1"/>
</dbReference>
<evidence type="ECO:0000313" key="6">
    <source>
        <dbReference type="Proteomes" id="UP001108240"/>
    </source>
</evidence>
<dbReference type="Pfam" id="PF00385">
    <property type="entry name" value="Chromo"/>
    <property type="match status" value="1"/>
</dbReference>
<dbReference type="PROSITE" id="PS50994">
    <property type="entry name" value="INTEGRASE"/>
    <property type="match status" value="1"/>
</dbReference>
<evidence type="ECO:0000313" key="5">
    <source>
        <dbReference type="Ensembl" id="ENSCCRP00000135797.1"/>
    </source>
</evidence>
<dbReference type="SMART" id="SM00298">
    <property type="entry name" value="CHROMO"/>
    <property type="match status" value="1"/>
</dbReference>
<dbReference type="Pfam" id="PF00665">
    <property type="entry name" value="rve"/>
    <property type="match status" value="1"/>
</dbReference>
<dbReference type="Pfam" id="PF24626">
    <property type="entry name" value="SH3_Tf2-1"/>
    <property type="match status" value="1"/>
</dbReference>
<reference evidence="5" key="1">
    <citation type="submission" date="2025-08" db="UniProtKB">
        <authorList>
            <consortium name="Ensembl"/>
        </authorList>
    </citation>
    <scope>IDENTIFICATION</scope>
</reference>
<feature type="domain" description="Chromo" evidence="3">
    <location>
        <begin position="306"/>
        <end position="354"/>
    </location>
</feature>
<dbReference type="GO" id="GO:0003676">
    <property type="term" value="F:nucleic acid binding"/>
    <property type="evidence" value="ECO:0007669"/>
    <property type="project" value="InterPro"/>
</dbReference>
<proteinExistence type="predicted"/>
<name>A0A9J7ZTK3_CYPCA</name>
<dbReference type="GO" id="GO:0005634">
    <property type="term" value="C:nucleus"/>
    <property type="evidence" value="ECO:0007669"/>
    <property type="project" value="UniProtKB-SubCell"/>
</dbReference>
<dbReference type="InterPro" id="IPR036397">
    <property type="entry name" value="RNaseH_sf"/>
</dbReference>
<dbReference type="Gene3D" id="3.30.420.10">
    <property type="entry name" value="Ribonuclease H-like superfamily/Ribonuclease H"/>
    <property type="match status" value="1"/>
</dbReference>
<dbReference type="InterPro" id="IPR001584">
    <property type="entry name" value="Integrase_cat-core"/>
</dbReference>
<dbReference type="PANTHER" id="PTHR37984">
    <property type="entry name" value="PROTEIN CBG26694"/>
    <property type="match status" value="1"/>
</dbReference>
<feature type="domain" description="Integrase catalytic" evidence="4">
    <location>
        <begin position="34"/>
        <end position="152"/>
    </location>
</feature>
<dbReference type="InterPro" id="IPR023780">
    <property type="entry name" value="Chromo_domain"/>
</dbReference>
<dbReference type="InterPro" id="IPR012337">
    <property type="entry name" value="RNaseH-like_sf"/>
</dbReference>
<dbReference type="GeneTree" id="ENSGT00940000176279"/>
<evidence type="ECO:0000256" key="2">
    <source>
        <dbReference type="SAM" id="MobiDB-lite"/>
    </source>
</evidence>
<protein>
    <submittedName>
        <fullName evidence="5">Uncharacterized protein</fullName>
    </submittedName>
</protein>
<dbReference type="OMA" id="YVETETH"/>
<dbReference type="PANTHER" id="PTHR37984:SF15">
    <property type="entry name" value="INTEGRASE CATALYTIC DOMAIN-CONTAINING PROTEIN"/>
    <property type="match status" value="1"/>
</dbReference>
<dbReference type="PROSITE" id="PS50013">
    <property type="entry name" value="CHROMO_2"/>
    <property type="match status" value="1"/>
</dbReference>
<evidence type="ECO:0000256" key="1">
    <source>
        <dbReference type="ARBA" id="ARBA00004123"/>
    </source>
</evidence>
<feature type="region of interest" description="Disordered" evidence="2">
    <location>
        <begin position="354"/>
        <end position="376"/>
    </location>
</feature>
<dbReference type="InterPro" id="IPR016197">
    <property type="entry name" value="Chromo-like_dom_sf"/>
</dbReference>
<dbReference type="InterPro" id="IPR050951">
    <property type="entry name" value="Retrovirus_Pol_polyprotein"/>
</dbReference>
<dbReference type="AlphaFoldDB" id="A0A9J7ZTK3"/>
<dbReference type="Proteomes" id="UP001108240">
    <property type="component" value="Unplaced"/>
</dbReference>
<dbReference type="Gene3D" id="2.40.50.40">
    <property type="match status" value="1"/>
</dbReference>
<keyword evidence="6" id="KW-1185">Reference proteome</keyword>
<accession>A0A9J7ZTK3</accession>
<organism evidence="5 6">
    <name type="scientific">Cyprinus carpio carpio</name>
    <dbReference type="NCBI Taxonomy" id="630221"/>
    <lineage>
        <taxon>Eukaryota</taxon>
        <taxon>Metazoa</taxon>
        <taxon>Chordata</taxon>
        <taxon>Craniata</taxon>
        <taxon>Vertebrata</taxon>
        <taxon>Euteleostomi</taxon>
        <taxon>Actinopterygii</taxon>
        <taxon>Neopterygii</taxon>
        <taxon>Teleostei</taxon>
        <taxon>Ostariophysi</taxon>
        <taxon>Cypriniformes</taxon>
        <taxon>Cyprinidae</taxon>
        <taxon>Cyprininae</taxon>
        <taxon>Cyprinus</taxon>
    </lineage>
</organism>
<dbReference type="SUPFAM" id="SSF54160">
    <property type="entry name" value="Chromo domain-like"/>
    <property type="match status" value="1"/>
</dbReference>
<evidence type="ECO:0000259" key="3">
    <source>
        <dbReference type="PROSITE" id="PS50013"/>
    </source>
</evidence>
<reference evidence="5" key="2">
    <citation type="submission" date="2025-09" db="UniProtKB">
        <authorList>
            <consortium name="Ensembl"/>
        </authorList>
    </citation>
    <scope>IDENTIFICATION</scope>
</reference>
<sequence>MGGEVRGFVVACSVCAQSKSSSSVPVGLLQPLPVPSRPWSHIALDFVSGLPESSGNTVVLTIVDRFSKAVHFIPLPKLPSARETARAVVDHVFRIHGLLEDVVSDRGPQFVSHFWREFCRQIGATASLSSGFHPQTNGQTERASQDLGRTLRCLASQNPSSWCQQLTWSSEAAVPSVQAFISRCRRTWRRAREALLRTRERTKRLADRRRAEAPRYICGQKVWLSTKNLPLKVPSKKLAPRFIGPYPIVKVLSPVALRLRLPHPLRRVHPVFHVSCVKPFIRSLSSSSSPKSLPPPPLMVEGAPAFTVRRILDSRRRGRGYQYLVDWEGYGPEERCWVPTRDILDRSLIEDYHRSAPHPGKPGGIPGAGGPVRTLV</sequence>
<dbReference type="InterPro" id="IPR000953">
    <property type="entry name" value="Chromo/chromo_shadow_dom"/>
</dbReference>
<dbReference type="GO" id="GO:0015074">
    <property type="term" value="P:DNA integration"/>
    <property type="evidence" value="ECO:0007669"/>
    <property type="project" value="InterPro"/>
</dbReference>